<name>A0A7K0G5A0_9SPHI</name>
<keyword evidence="4 5" id="KW-0413">Isomerase</keyword>
<evidence type="ECO:0000256" key="2">
    <source>
        <dbReference type="ARBA" id="ARBA00006577"/>
    </source>
</evidence>
<evidence type="ECO:0000256" key="5">
    <source>
        <dbReference type="PROSITE-ProRule" id="PRU00277"/>
    </source>
</evidence>
<dbReference type="PROSITE" id="PS51257">
    <property type="entry name" value="PROKAR_LIPOPROTEIN"/>
    <property type="match status" value="1"/>
</dbReference>
<dbReference type="EMBL" id="WKKH01000042">
    <property type="protein sequence ID" value="MRX78176.1"/>
    <property type="molecule type" value="Genomic_DNA"/>
</dbReference>
<evidence type="ECO:0000256" key="4">
    <source>
        <dbReference type="ARBA" id="ARBA00023235"/>
    </source>
</evidence>
<comment type="similarity">
    <text evidence="2 6">Belongs to the FKBP-type PPIase family.</text>
</comment>
<reference evidence="9 10" key="1">
    <citation type="submission" date="2019-11" db="EMBL/GenBank/DDBJ databases">
        <title>Pedobacter petrophilus genome.</title>
        <authorList>
            <person name="Feldbauer M.J."/>
            <person name="Newman J.D."/>
        </authorList>
    </citation>
    <scope>NUCLEOTIDE SEQUENCE [LARGE SCALE GENOMIC DNA]</scope>
    <source>
        <strain evidence="9 10">LMG 29686</strain>
    </source>
</reference>
<dbReference type="PROSITE" id="PS50059">
    <property type="entry name" value="FKBP_PPIASE"/>
    <property type="match status" value="2"/>
</dbReference>
<comment type="caution">
    <text evidence="9">The sequence shown here is derived from an EMBL/GenBank/DDBJ whole genome shotgun (WGS) entry which is preliminary data.</text>
</comment>
<dbReference type="GO" id="GO:0003755">
    <property type="term" value="F:peptidyl-prolyl cis-trans isomerase activity"/>
    <property type="evidence" value="ECO:0007669"/>
    <property type="project" value="UniProtKB-UniRule"/>
</dbReference>
<feature type="domain" description="PPIase FKBP-type" evidence="8">
    <location>
        <begin position="212"/>
        <end position="301"/>
    </location>
</feature>
<feature type="domain" description="PPIase FKBP-type" evidence="8">
    <location>
        <begin position="71"/>
        <end position="168"/>
    </location>
</feature>
<feature type="chain" id="PRO_5029622752" description="Peptidyl-prolyl cis-trans isomerase" evidence="7">
    <location>
        <begin position="22"/>
        <end position="302"/>
    </location>
</feature>
<evidence type="ECO:0000259" key="8">
    <source>
        <dbReference type="PROSITE" id="PS50059"/>
    </source>
</evidence>
<dbReference type="Gene3D" id="3.10.50.40">
    <property type="match status" value="2"/>
</dbReference>
<dbReference type="InterPro" id="IPR001179">
    <property type="entry name" value="PPIase_FKBP_dom"/>
</dbReference>
<keyword evidence="3 5" id="KW-0697">Rotamase</keyword>
<organism evidence="9 10">
    <name type="scientific">Pedobacter petrophilus</name>
    <dbReference type="NCBI Taxonomy" id="1908241"/>
    <lineage>
        <taxon>Bacteria</taxon>
        <taxon>Pseudomonadati</taxon>
        <taxon>Bacteroidota</taxon>
        <taxon>Sphingobacteriia</taxon>
        <taxon>Sphingobacteriales</taxon>
        <taxon>Sphingobacteriaceae</taxon>
        <taxon>Pedobacter</taxon>
    </lineage>
</organism>
<dbReference type="Pfam" id="PF00254">
    <property type="entry name" value="FKBP_C"/>
    <property type="match status" value="2"/>
</dbReference>
<proteinExistence type="inferred from homology"/>
<evidence type="ECO:0000256" key="3">
    <source>
        <dbReference type="ARBA" id="ARBA00023110"/>
    </source>
</evidence>
<dbReference type="PANTHER" id="PTHR43811:SF19">
    <property type="entry name" value="39 KDA FK506-BINDING NUCLEAR PROTEIN"/>
    <property type="match status" value="1"/>
</dbReference>
<dbReference type="InterPro" id="IPR046357">
    <property type="entry name" value="PPIase_dom_sf"/>
</dbReference>
<evidence type="ECO:0000313" key="10">
    <source>
        <dbReference type="Proteomes" id="UP000487757"/>
    </source>
</evidence>
<evidence type="ECO:0000313" key="9">
    <source>
        <dbReference type="EMBL" id="MRX78176.1"/>
    </source>
</evidence>
<dbReference type="EC" id="5.2.1.8" evidence="6"/>
<accession>A0A7K0G5A0</accession>
<dbReference type="PANTHER" id="PTHR43811">
    <property type="entry name" value="FKBP-TYPE PEPTIDYL-PROLYL CIS-TRANS ISOMERASE FKPA"/>
    <property type="match status" value="1"/>
</dbReference>
<dbReference type="SUPFAM" id="SSF54534">
    <property type="entry name" value="FKBP-like"/>
    <property type="match status" value="2"/>
</dbReference>
<gene>
    <name evidence="9" type="ORF">GJU39_19020</name>
</gene>
<evidence type="ECO:0000256" key="1">
    <source>
        <dbReference type="ARBA" id="ARBA00000971"/>
    </source>
</evidence>
<evidence type="ECO:0000256" key="6">
    <source>
        <dbReference type="RuleBase" id="RU003915"/>
    </source>
</evidence>
<sequence length="302" mass="32683">MNKFTKLSLCLCLLATVLFSACEKEYDSIETIDDTAIQAFVKASSLKFTKDPTGYYYSVTSPGTGASVKNSDSVYYSYTFKTLNGQVLNQSSDVMIPGTFLGYTDRFAIAGTSYVFTGIREVLSKLSRGGKASLVLPSNLAFGKNGLSAINVGSNENILVELGIYNESKIHDINELELNNFLRSNNLTAIKDPSRVRYIVTQQGTGSQVLSSSTLIVNYTGRLLTGTIFDSNTAGTYSTTLVGVIPGWDILKNFKAGTKLRLFIPSDLGYGQAGSRNSSTGDYIIPPNADLDFDIEIVSVTN</sequence>
<keyword evidence="7" id="KW-0732">Signal</keyword>
<dbReference type="RefSeq" id="WP_154282586.1">
    <property type="nucleotide sequence ID" value="NZ_JBHUJQ010000001.1"/>
</dbReference>
<protein>
    <recommendedName>
        <fullName evidence="6">Peptidyl-prolyl cis-trans isomerase</fullName>
        <ecNumber evidence="6">5.2.1.8</ecNumber>
    </recommendedName>
</protein>
<keyword evidence="10" id="KW-1185">Reference proteome</keyword>
<dbReference type="OrthoDB" id="669809at2"/>
<dbReference type="Proteomes" id="UP000487757">
    <property type="component" value="Unassembled WGS sequence"/>
</dbReference>
<evidence type="ECO:0000256" key="7">
    <source>
        <dbReference type="SAM" id="SignalP"/>
    </source>
</evidence>
<dbReference type="AlphaFoldDB" id="A0A7K0G5A0"/>
<comment type="catalytic activity">
    <reaction evidence="1 5 6">
        <text>[protein]-peptidylproline (omega=180) = [protein]-peptidylproline (omega=0)</text>
        <dbReference type="Rhea" id="RHEA:16237"/>
        <dbReference type="Rhea" id="RHEA-COMP:10747"/>
        <dbReference type="Rhea" id="RHEA-COMP:10748"/>
        <dbReference type="ChEBI" id="CHEBI:83833"/>
        <dbReference type="ChEBI" id="CHEBI:83834"/>
        <dbReference type="EC" id="5.2.1.8"/>
    </reaction>
</comment>
<feature type="signal peptide" evidence="7">
    <location>
        <begin position="1"/>
        <end position="21"/>
    </location>
</feature>